<keyword evidence="8" id="KW-1185">Reference proteome</keyword>
<keyword evidence="1" id="KW-0596">Phosphopantetheine</keyword>
<gene>
    <name evidence="7" type="ORF">TEA_025404</name>
</gene>
<dbReference type="PANTHER" id="PTHR20863">
    <property type="entry name" value="ACYL CARRIER PROTEIN"/>
    <property type="match status" value="1"/>
</dbReference>
<reference evidence="7 8" key="1">
    <citation type="journal article" date="2018" name="Proc. Natl. Acad. Sci. U.S.A.">
        <title>Draft genome sequence of Camellia sinensis var. sinensis provides insights into the evolution of the tea genome and tea quality.</title>
        <authorList>
            <person name="Wei C."/>
            <person name="Yang H."/>
            <person name="Wang S."/>
            <person name="Zhao J."/>
            <person name="Liu C."/>
            <person name="Gao L."/>
            <person name="Xia E."/>
            <person name="Lu Y."/>
            <person name="Tai Y."/>
            <person name="She G."/>
            <person name="Sun J."/>
            <person name="Cao H."/>
            <person name="Tong W."/>
            <person name="Gao Q."/>
            <person name="Li Y."/>
            <person name="Deng W."/>
            <person name="Jiang X."/>
            <person name="Wang W."/>
            <person name="Chen Q."/>
            <person name="Zhang S."/>
            <person name="Li H."/>
            <person name="Wu J."/>
            <person name="Wang P."/>
            <person name="Li P."/>
            <person name="Shi C."/>
            <person name="Zheng F."/>
            <person name="Jian J."/>
            <person name="Huang B."/>
            <person name="Shan D."/>
            <person name="Shi M."/>
            <person name="Fang C."/>
            <person name="Yue Y."/>
            <person name="Li F."/>
            <person name="Li D."/>
            <person name="Wei S."/>
            <person name="Han B."/>
            <person name="Jiang C."/>
            <person name="Yin Y."/>
            <person name="Xia T."/>
            <person name="Zhang Z."/>
            <person name="Bennetzen J.L."/>
            <person name="Zhao S."/>
            <person name="Wan X."/>
        </authorList>
    </citation>
    <scope>NUCLEOTIDE SEQUENCE [LARGE SCALE GENOMIC DNA]</scope>
    <source>
        <strain evidence="8">cv. Shuchazao</strain>
        <tissue evidence="7">Leaf</tissue>
    </source>
</reference>
<name>A0A4S4DM70_CAMSN</name>
<organism evidence="7 8">
    <name type="scientific">Camellia sinensis var. sinensis</name>
    <name type="common">China tea</name>
    <dbReference type="NCBI Taxonomy" id="542762"/>
    <lineage>
        <taxon>Eukaryota</taxon>
        <taxon>Viridiplantae</taxon>
        <taxon>Streptophyta</taxon>
        <taxon>Embryophyta</taxon>
        <taxon>Tracheophyta</taxon>
        <taxon>Spermatophyta</taxon>
        <taxon>Magnoliopsida</taxon>
        <taxon>eudicotyledons</taxon>
        <taxon>Gunneridae</taxon>
        <taxon>Pentapetalae</taxon>
        <taxon>asterids</taxon>
        <taxon>Ericales</taxon>
        <taxon>Theaceae</taxon>
        <taxon>Camellia</taxon>
    </lineage>
</organism>
<protein>
    <recommendedName>
        <fullName evidence="9">F-box associated domain-containing protein</fullName>
    </recommendedName>
</protein>
<dbReference type="AlphaFoldDB" id="A0A4S4DM70"/>
<accession>A0A4S4DM70</accession>
<evidence type="ECO:0000313" key="7">
    <source>
        <dbReference type="EMBL" id="THG04082.1"/>
    </source>
</evidence>
<evidence type="ECO:0000256" key="6">
    <source>
        <dbReference type="ARBA" id="ARBA00023160"/>
    </source>
</evidence>
<dbReference type="GO" id="GO:0000036">
    <property type="term" value="F:acyl carrier activity"/>
    <property type="evidence" value="ECO:0007669"/>
    <property type="project" value="TreeGrafter"/>
</dbReference>
<evidence type="ECO:0000256" key="4">
    <source>
        <dbReference type="ARBA" id="ARBA00022832"/>
    </source>
</evidence>
<evidence type="ECO:0008006" key="9">
    <source>
        <dbReference type="Google" id="ProtNLM"/>
    </source>
</evidence>
<dbReference type="GO" id="GO:0000035">
    <property type="term" value="F:acyl binding"/>
    <property type="evidence" value="ECO:0007669"/>
    <property type="project" value="TreeGrafter"/>
</dbReference>
<evidence type="ECO:0000256" key="2">
    <source>
        <dbReference type="ARBA" id="ARBA00022516"/>
    </source>
</evidence>
<dbReference type="Gene3D" id="1.10.1200.10">
    <property type="entry name" value="ACP-like"/>
    <property type="match status" value="1"/>
</dbReference>
<dbReference type="EMBL" id="SDRB02010812">
    <property type="protein sequence ID" value="THG04082.1"/>
    <property type="molecule type" value="Genomic_DNA"/>
</dbReference>
<keyword evidence="3" id="KW-0597">Phosphoprotein</keyword>
<evidence type="ECO:0000256" key="1">
    <source>
        <dbReference type="ARBA" id="ARBA00022450"/>
    </source>
</evidence>
<dbReference type="SUPFAM" id="SSF47336">
    <property type="entry name" value="ACP-like"/>
    <property type="match status" value="1"/>
</dbReference>
<keyword evidence="5" id="KW-0443">Lipid metabolism</keyword>
<evidence type="ECO:0000256" key="5">
    <source>
        <dbReference type="ARBA" id="ARBA00023098"/>
    </source>
</evidence>
<keyword evidence="4" id="KW-0276">Fatty acid metabolism</keyword>
<dbReference type="PANTHER" id="PTHR20863:SF28">
    <property type="entry name" value="ACYL CARRIER PROTEIN, MITOCHONDRIAL"/>
    <property type="match status" value="1"/>
</dbReference>
<sequence>MDLRFYIHKLSCEVIVNGAPYWLLSTSSNHCLCFTWFDVQNEAFVMLPGLDFSGFYDGTSVHWKLTDWKENAAVVVCGPGNPCVDVWMIEDCRGAESNWCKKFVIRTVLGDVTLDVHFQKDLGLDSFDNVEIVLAPEEEFELEISNKETDKIDSCFLAIE</sequence>
<proteinExistence type="predicted"/>
<dbReference type="Proteomes" id="UP000306102">
    <property type="component" value="Unassembled WGS sequence"/>
</dbReference>
<comment type="caution">
    <text evidence="7">The sequence shown here is derived from an EMBL/GenBank/DDBJ whole genome shotgun (WGS) entry which is preliminary data.</text>
</comment>
<keyword evidence="2" id="KW-0444">Lipid biosynthesis</keyword>
<keyword evidence="6" id="KW-0275">Fatty acid biosynthesis</keyword>
<dbReference type="InterPro" id="IPR036736">
    <property type="entry name" value="ACP-like_sf"/>
</dbReference>
<dbReference type="InterPro" id="IPR003231">
    <property type="entry name" value="ACP"/>
</dbReference>
<dbReference type="GO" id="GO:0005739">
    <property type="term" value="C:mitochondrion"/>
    <property type="evidence" value="ECO:0007669"/>
    <property type="project" value="TreeGrafter"/>
</dbReference>
<evidence type="ECO:0000256" key="3">
    <source>
        <dbReference type="ARBA" id="ARBA00022553"/>
    </source>
</evidence>
<evidence type="ECO:0000313" key="8">
    <source>
        <dbReference type="Proteomes" id="UP000306102"/>
    </source>
</evidence>
<dbReference type="STRING" id="542762.A0A4S4DM70"/>